<proteinExistence type="predicted"/>
<dbReference type="GO" id="GO:0043565">
    <property type="term" value="F:sequence-specific DNA binding"/>
    <property type="evidence" value="ECO:0007669"/>
    <property type="project" value="InterPro"/>
</dbReference>
<gene>
    <name evidence="6" type="ORF">IBL28_17190</name>
</gene>
<dbReference type="GO" id="GO:0016020">
    <property type="term" value="C:membrane"/>
    <property type="evidence" value="ECO:0007669"/>
    <property type="project" value="InterPro"/>
</dbReference>
<feature type="domain" description="HTH araC/xylS-type" evidence="4">
    <location>
        <begin position="214"/>
        <end position="313"/>
    </location>
</feature>
<dbReference type="SMART" id="SM00342">
    <property type="entry name" value="HTH_ARAC"/>
    <property type="match status" value="1"/>
</dbReference>
<dbReference type="InterPro" id="IPR003660">
    <property type="entry name" value="HAMP_dom"/>
</dbReference>
<evidence type="ECO:0000256" key="1">
    <source>
        <dbReference type="ARBA" id="ARBA00023015"/>
    </source>
</evidence>
<comment type="caution">
    <text evidence="6">The sequence shown here is derived from an EMBL/GenBank/DDBJ whole genome shotgun (WGS) entry which is preliminary data.</text>
</comment>
<dbReference type="InterPro" id="IPR018062">
    <property type="entry name" value="HTH_AraC-typ_CS"/>
</dbReference>
<sequence length="318" mass="36975">MDKDHNKKRIESLKQMFLEVADGNFSYRIDRSGHIDDLEALVGSANMMGEALKGSLHLRPYVNYGESYRHVAEMSFILDSNFHIRSLTPQVFDVLLYKEKEMLSKPLNDFLMEESKPVWQDFLTLISGSEIFDHTLELSFKARQFFIVPATCLITKLNKPFEQGSMVVTTINTFLQSEEMEDERDWEINKKKDKHPRDHTLSIALSDADLEKIGKVQQYIADHLKESRLSTKELAHAIGTNEFKLKYGFKQLYGTTIFRYVQNERLSTAKLLVQNSELALKKIAMTTGFRSAAHFSRVFKEKYGHSPREFRKLFRKNE</sequence>
<dbReference type="GO" id="GO:0003700">
    <property type="term" value="F:DNA-binding transcription factor activity"/>
    <property type="evidence" value="ECO:0007669"/>
    <property type="project" value="InterPro"/>
</dbReference>
<feature type="domain" description="HAMP" evidence="5">
    <location>
        <begin position="8"/>
        <end position="57"/>
    </location>
</feature>
<evidence type="ECO:0000256" key="3">
    <source>
        <dbReference type="ARBA" id="ARBA00023163"/>
    </source>
</evidence>
<dbReference type="PANTHER" id="PTHR43280">
    <property type="entry name" value="ARAC-FAMILY TRANSCRIPTIONAL REGULATOR"/>
    <property type="match status" value="1"/>
</dbReference>
<keyword evidence="1" id="KW-0805">Transcription regulation</keyword>
<dbReference type="RefSeq" id="WP_187966840.1">
    <property type="nucleotide sequence ID" value="NZ_JACVDC010000069.1"/>
</dbReference>
<evidence type="ECO:0000313" key="6">
    <source>
        <dbReference type="EMBL" id="MBC9797709.1"/>
    </source>
</evidence>
<evidence type="ECO:0000256" key="2">
    <source>
        <dbReference type="ARBA" id="ARBA00023125"/>
    </source>
</evidence>
<dbReference type="PRINTS" id="PR00032">
    <property type="entry name" value="HTHARAC"/>
</dbReference>
<dbReference type="PROSITE" id="PS00041">
    <property type="entry name" value="HTH_ARAC_FAMILY_1"/>
    <property type="match status" value="1"/>
</dbReference>
<dbReference type="AlphaFoldDB" id="A0A926Q492"/>
<dbReference type="InterPro" id="IPR009057">
    <property type="entry name" value="Homeodomain-like_sf"/>
</dbReference>
<dbReference type="SUPFAM" id="SSF46689">
    <property type="entry name" value="Homeodomain-like"/>
    <property type="match status" value="2"/>
</dbReference>
<dbReference type="PANTHER" id="PTHR43280:SF2">
    <property type="entry name" value="HTH-TYPE TRANSCRIPTIONAL REGULATOR EXSA"/>
    <property type="match status" value="1"/>
</dbReference>
<dbReference type="InterPro" id="IPR018060">
    <property type="entry name" value="HTH_AraC"/>
</dbReference>
<keyword evidence="7" id="KW-1185">Reference proteome</keyword>
<dbReference type="CDD" id="cd06225">
    <property type="entry name" value="HAMP"/>
    <property type="match status" value="1"/>
</dbReference>
<evidence type="ECO:0000259" key="5">
    <source>
        <dbReference type="PROSITE" id="PS50885"/>
    </source>
</evidence>
<dbReference type="InterPro" id="IPR020449">
    <property type="entry name" value="Tscrpt_reg_AraC-type_HTH"/>
</dbReference>
<dbReference type="EMBL" id="JACVDC010000069">
    <property type="protein sequence ID" value="MBC9797709.1"/>
    <property type="molecule type" value="Genomic_DNA"/>
</dbReference>
<keyword evidence="2" id="KW-0238">DNA-binding</keyword>
<dbReference type="Pfam" id="PF12833">
    <property type="entry name" value="HTH_18"/>
    <property type="match status" value="1"/>
</dbReference>
<dbReference type="Proteomes" id="UP000653730">
    <property type="component" value="Unassembled WGS sequence"/>
</dbReference>
<name>A0A926Q492_9FLAO</name>
<keyword evidence="3" id="KW-0804">Transcription</keyword>
<dbReference type="GO" id="GO:0007165">
    <property type="term" value="P:signal transduction"/>
    <property type="evidence" value="ECO:0007669"/>
    <property type="project" value="InterPro"/>
</dbReference>
<dbReference type="Gene3D" id="1.10.10.60">
    <property type="entry name" value="Homeodomain-like"/>
    <property type="match status" value="2"/>
</dbReference>
<dbReference type="PROSITE" id="PS50885">
    <property type="entry name" value="HAMP"/>
    <property type="match status" value="1"/>
</dbReference>
<evidence type="ECO:0000259" key="4">
    <source>
        <dbReference type="PROSITE" id="PS01124"/>
    </source>
</evidence>
<organism evidence="6 7">
    <name type="scientific">Sinomicrobium weinanense</name>
    <dbReference type="NCBI Taxonomy" id="2842200"/>
    <lineage>
        <taxon>Bacteria</taxon>
        <taxon>Pseudomonadati</taxon>
        <taxon>Bacteroidota</taxon>
        <taxon>Flavobacteriia</taxon>
        <taxon>Flavobacteriales</taxon>
        <taxon>Flavobacteriaceae</taxon>
        <taxon>Sinomicrobium</taxon>
    </lineage>
</organism>
<evidence type="ECO:0000313" key="7">
    <source>
        <dbReference type="Proteomes" id="UP000653730"/>
    </source>
</evidence>
<dbReference type="PROSITE" id="PS01124">
    <property type="entry name" value="HTH_ARAC_FAMILY_2"/>
    <property type="match status" value="1"/>
</dbReference>
<protein>
    <submittedName>
        <fullName evidence="6">Helix-turn-helix domain-containing protein</fullName>
    </submittedName>
</protein>
<accession>A0A926Q492</accession>
<reference evidence="6 7" key="1">
    <citation type="submission" date="2020-09" db="EMBL/GenBank/DDBJ databases">
        <title>Sinomicrobium weinanense sp. nov., a halophilic bacteria isolated from saline-alkali soil.</title>
        <authorList>
            <person name="Wu P."/>
            <person name="Ren H."/>
            <person name="Mei Y."/>
            <person name="Liang Y."/>
            <person name="Chen Z."/>
        </authorList>
    </citation>
    <scope>NUCLEOTIDE SEQUENCE [LARGE SCALE GENOMIC DNA]</scope>
    <source>
        <strain evidence="6 7">FJxs</strain>
    </source>
</reference>